<reference evidence="6 7" key="1">
    <citation type="submission" date="2016-10" db="EMBL/GenBank/DDBJ databases">
        <title>Genome sequence of the basidiomycete white-rot fungus Trametes pubescens.</title>
        <authorList>
            <person name="Makela M.R."/>
            <person name="Granchi Z."/>
            <person name="Peng M."/>
            <person name="De Vries R.P."/>
            <person name="Grigoriev I."/>
            <person name="Riley R."/>
            <person name="Hilden K."/>
        </authorList>
    </citation>
    <scope>NUCLEOTIDE SEQUENCE [LARGE SCALE GENOMIC DNA]</scope>
    <source>
        <strain evidence="6 7">FBCC735</strain>
    </source>
</reference>
<dbReference type="PANTHER" id="PTHR16290">
    <property type="entry name" value="TRANSCRIPTION FACTOR SMIF DECAPPING ENZYME DCP1"/>
    <property type="match status" value="1"/>
</dbReference>
<proteinExistence type="inferred from homology"/>
<keyword evidence="4" id="KW-0507">mRNA processing</keyword>
<dbReference type="STRING" id="154538.A0A1M2VFV7"/>
<dbReference type="InterPro" id="IPR010334">
    <property type="entry name" value="Dcp1"/>
</dbReference>
<feature type="compositionally biased region" description="Pro residues" evidence="5">
    <location>
        <begin position="330"/>
        <end position="344"/>
    </location>
</feature>
<accession>A0A1M2VFV7</accession>
<organism evidence="6 7">
    <name type="scientific">Trametes pubescens</name>
    <name type="common">White-rot fungus</name>
    <dbReference type="NCBI Taxonomy" id="154538"/>
    <lineage>
        <taxon>Eukaryota</taxon>
        <taxon>Fungi</taxon>
        <taxon>Dikarya</taxon>
        <taxon>Basidiomycota</taxon>
        <taxon>Agaricomycotina</taxon>
        <taxon>Agaricomycetes</taxon>
        <taxon>Polyporales</taxon>
        <taxon>Polyporaceae</taxon>
        <taxon>Trametes</taxon>
    </lineage>
</organism>
<evidence type="ECO:0000313" key="6">
    <source>
        <dbReference type="EMBL" id="OJT06417.1"/>
    </source>
</evidence>
<protein>
    <submittedName>
        <fullName evidence="6">mRNA-decapping enzyme 1B</fullName>
    </submittedName>
</protein>
<evidence type="ECO:0000256" key="3">
    <source>
        <dbReference type="ARBA" id="ARBA00022490"/>
    </source>
</evidence>
<dbReference type="GO" id="GO:0000290">
    <property type="term" value="P:deadenylation-dependent decapping of nuclear-transcribed mRNA"/>
    <property type="evidence" value="ECO:0007669"/>
    <property type="project" value="InterPro"/>
</dbReference>
<evidence type="ECO:0000256" key="4">
    <source>
        <dbReference type="ARBA" id="ARBA00022664"/>
    </source>
</evidence>
<comment type="caution">
    <text evidence="6">The sequence shown here is derived from an EMBL/GenBank/DDBJ whole genome shotgun (WGS) entry which is preliminary data.</text>
</comment>
<dbReference type="Pfam" id="PF06058">
    <property type="entry name" value="DCP1"/>
    <property type="match status" value="1"/>
</dbReference>
<comment type="subcellular location">
    <subcellularLocation>
        <location evidence="1">Cytoplasm</location>
    </subcellularLocation>
</comment>
<dbReference type="GO" id="GO:0000932">
    <property type="term" value="C:P-body"/>
    <property type="evidence" value="ECO:0007669"/>
    <property type="project" value="TreeGrafter"/>
</dbReference>
<feature type="region of interest" description="Disordered" evidence="5">
    <location>
        <begin position="1"/>
        <end position="35"/>
    </location>
</feature>
<dbReference type="CDD" id="cd09804">
    <property type="entry name" value="Dcp1"/>
    <property type="match status" value="1"/>
</dbReference>
<feature type="region of interest" description="Disordered" evidence="5">
    <location>
        <begin position="218"/>
        <end position="251"/>
    </location>
</feature>
<evidence type="ECO:0000313" key="7">
    <source>
        <dbReference type="Proteomes" id="UP000184267"/>
    </source>
</evidence>
<dbReference type="PANTHER" id="PTHR16290:SF0">
    <property type="entry name" value="DECAPPING PROTEIN 1, ISOFORM A"/>
    <property type="match status" value="1"/>
</dbReference>
<feature type="compositionally biased region" description="Low complexity" evidence="5">
    <location>
        <begin position="26"/>
        <end position="35"/>
    </location>
</feature>
<dbReference type="GO" id="GO:0008047">
    <property type="term" value="F:enzyme activator activity"/>
    <property type="evidence" value="ECO:0007669"/>
    <property type="project" value="InterPro"/>
</dbReference>
<dbReference type="OMA" id="QFSHVCV"/>
<dbReference type="GO" id="GO:0031087">
    <property type="term" value="P:deadenylation-independent decapping of nuclear-transcribed mRNA"/>
    <property type="evidence" value="ECO:0007669"/>
    <property type="project" value="TreeGrafter"/>
</dbReference>
<evidence type="ECO:0000256" key="5">
    <source>
        <dbReference type="SAM" id="MobiDB-lite"/>
    </source>
</evidence>
<comment type="similarity">
    <text evidence="2">Belongs to the DCP1 family.</text>
</comment>
<gene>
    <name evidence="6" type="ORF">TRAPUB_2692</name>
</gene>
<feature type="region of interest" description="Disordered" evidence="5">
    <location>
        <begin position="324"/>
        <end position="345"/>
    </location>
</feature>
<feature type="region of interest" description="Disordered" evidence="5">
    <location>
        <begin position="602"/>
        <end position="629"/>
    </location>
</feature>
<feature type="compositionally biased region" description="Low complexity" evidence="5">
    <location>
        <begin position="413"/>
        <end position="428"/>
    </location>
</feature>
<evidence type="ECO:0000256" key="2">
    <source>
        <dbReference type="ARBA" id="ARBA00008778"/>
    </source>
</evidence>
<dbReference type="InterPro" id="IPR011993">
    <property type="entry name" value="PH-like_dom_sf"/>
</dbReference>
<dbReference type="OrthoDB" id="440673at2759"/>
<evidence type="ECO:0000256" key="1">
    <source>
        <dbReference type="ARBA" id="ARBA00004496"/>
    </source>
</evidence>
<keyword evidence="3" id="KW-0963">Cytoplasm</keyword>
<dbReference type="GO" id="GO:0006397">
    <property type="term" value="P:mRNA processing"/>
    <property type="evidence" value="ECO:0007669"/>
    <property type="project" value="UniProtKB-KW"/>
</dbReference>
<keyword evidence="7" id="KW-1185">Reference proteome</keyword>
<dbReference type="EMBL" id="MNAD01001309">
    <property type="protein sequence ID" value="OJT06417.1"/>
    <property type="molecule type" value="Genomic_DNA"/>
</dbReference>
<feature type="compositionally biased region" description="Polar residues" evidence="5">
    <location>
        <begin position="233"/>
        <end position="248"/>
    </location>
</feature>
<dbReference type="SUPFAM" id="SSF50729">
    <property type="entry name" value="PH domain-like"/>
    <property type="match status" value="1"/>
</dbReference>
<dbReference type="Gene3D" id="2.30.29.30">
    <property type="entry name" value="Pleckstrin-homology domain (PH domain)/Phosphotyrosine-binding domain (PTB)"/>
    <property type="match status" value="1"/>
</dbReference>
<sequence length="795" mass="85967">MPPRRNRPTTNIHGPTTPQNVPPPTQRTQTPAGTTQRQLGMLPTVYQSNMKVLLRREPYITAIIDQFSHVCLYHHNGQKWEKHGYEGSMFLFEKSTYPTYGFYILNRAGTDDYIRPIYPEDDMEIMGDYLMCRFYPDFTKTRLEMGLPYPIPPEHRAAFDHELSRRIPPEEQAKEREKKGTSIILGLWMFPTDAREPLKEVMMRLHSYVKRNAPYPEEFKYGPGRPPPPNPHLRTSSRASTHTPSQDQGDIARAAQPNGVSHSQTLPSVEQAAAATNGAGTELDLLFSKLIPPSVSAPLPTSSSVGPPSGKSVYDLFAALGGNDMTSRSVPPPQPLSVPEPPPSRGLALLDSIFASATPATSSTSINSFATPTQAPPRFEEITIVSPKPTSSALPQILNQDVIHSLLGLGPDSRASSAAPSSVGSRRSNPNRYEGDNENSEGELALNGAAPSRSRTSDRKVNGRTAGIPTFSVQSVQNTASSESEADDVGRPSSSRRVPGDVTPRPPAGGLRLPPTSPPQFLHQPSVPTASLSAPHLRAPPNGIPAPDTPSGTRGERALVPFEASSELWPYPRAPLDDRSFENDDVVELDFSDTRALSDPAIFSSRLKDKQQKKKGRKSRKERDEDNLRQRAEIEKGWDMPAQGHGQPSYPPTAKTAVAAMAPPNGVTVVPNAAAAVVNGATSIVATANLNGTTTISNGATTTLNGAGADSTPKQTRKVAVNGSNGVPHVNGQSRNGALDSISAKEAIFAAINARVPAPEPTIPKTEFVRELLTLIHTDTQFVDGLWRDYMTRAA</sequence>
<dbReference type="Proteomes" id="UP000184267">
    <property type="component" value="Unassembled WGS sequence"/>
</dbReference>
<feature type="compositionally biased region" description="Polar residues" evidence="5">
    <location>
        <begin position="471"/>
        <end position="483"/>
    </location>
</feature>
<feature type="compositionally biased region" description="Basic residues" evidence="5">
    <location>
        <begin position="611"/>
        <end position="620"/>
    </location>
</feature>
<name>A0A1M2VFV7_TRAPU</name>
<dbReference type="AlphaFoldDB" id="A0A1M2VFV7"/>
<dbReference type="GO" id="GO:0003729">
    <property type="term" value="F:mRNA binding"/>
    <property type="evidence" value="ECO:0007669"/>
    <property type="project" value="TreeGrafter"/>
</dbReference>
<feature type="region of interest" description="Disordered" evidence="5">
    <location>
        <begin position="413"/>
        <end position="556"/>
    </location>
</feature>